<evidence type="ECO:0000313" key="2">
    <source>
        <dbReference type="EMBL" id="AOJ07196.1"/>
    </source>
</evidence>
<proteinExistence type="predicted"/>
<sequence length="327" mass="36208">MTLKLADNPNSLSDRAAMALPEDLFVARTPATVFSTHLDLLRLAPAQWVAIAQDPGAPFERRYAAGALLGFAGDPRIRPLDPEMCDVPAAQARLGTEPAQVPQVIAEWERVGVIEEWIAKECPRYTAELTAYRMMRYPVTNLEYRRFLEETGAPWLPTSWAFGVYPVERANHPVWSVPAEAADAYADWLSEATGRRFRLPSEAEWEYAASGGMGVEYPWGDAFDPRAANTVEAGPLSTTPVGIFPLGRSVFGIDDLAGNVEEYVADDYHPYPGGAAIDDDLALTQGSYRIARGGSFTRFGDLARCARRHGRYQRDIYAMGFRLVETR</sequence>
<evidence type="ECO:0000259" key="1">
    <source>
        <dbReference type="Pfam" id="PF03781"/>
    </source>
</evidence>
<dbReference type="EMBL" id="CP013388">
    <property type="protein sequence ID" value="AOJ07196.1"/>
    <property type="molecule type" value="Genomic_DNA"/>
</dbReference>
<dbReference type="SUPFAM" id="SSF56436">
    <property type="entry name" value="C-type lectin-like"/>
    <property type="match status" value="1"/>
</dbReference>
<gene>
    <name evidence="2" type="ORF">WS71_07665</name>
</gene>
<dbReference type="InterPro" id="IPR005532">
    <property type="entry name" value="SUMF_dom"/>
</dbReference>
<dbReference type="Gene3D" id="3.90.1580.10">
    <property type="entry name" value="paralog of FGE (formylglycine-generating enzyme)"/>
    <property type="match status" value="1"/>
</dbReference>
<keyword evidence="2" id="KW-0418">Kinase</keyword>
<name>A0A1B4FU45_9BURK</name>
<feature type="domain" description="Sulfatase-modifying factor enzyme-like" evidence="1">
    <location>
        <begin position="117"/>
        <end position="324"/>
    </location>
</feature>
<dbReference type="InterPro" id="IPR042095">
    <property type="entry name" value="SUMF_sf"/>
</dbReference>
<dbReference type="InterPro" id="IPR016187">
    <property type="entry name" value="CTDL_fold"/>
</dbReference>
<dbReference type="GO" id="GO:0004674">
    <property type="term" value="F:protein serine/threonine kinase activity"/>
    <property type="evidence" value="ECO:0007669"/>
    <property type="project" value="UniProtKB-KW"/>
</dbReference>
<dbReference type="PANTHER" id="PTHR23150">
    <property type="entry name" value="SULFATASE MODIFYING FACTOR 1, 2"/>
    <property type="match status" value="1"/>
</dbReference>
<dbReference type="PANTHER" id="PTHR23150:SF19">
    <property type="entry name" value="FORMYLGLYCINE-GENERATING ENZYME"/>
    <property type="match status" value="1"/>
</dbReference>
<protein>
    <submittedName>
        <fullName evidence="2">Serine/threonine protein kinase</fullName>
    </submittedName>
</protein>
<dbReference type="Pfam" id="PF03781">
    <property type="entry name" value="FGE-sulfatase"/>
    <property type="match status" value="1"/>
</dbReference>
<dbReference type="GO" id="GO:0120147">
    <property type="term" value="F:formylglycine-generating oxidase activity"/>
    <property type="evidence" value="ECO:0007669"/>
    <property type="project" value="TreeGrafter"/>
</dbReference>
<keyword evidence="2" id="KW-0723">Serine/threonine-protein kinase</keyword>
<keyword evidence="2" id="KW-0808">Transferase</keyword>
<dbReference type="RefSeq" id="WP_066493506.1">
    <property type="nucleotide sequence ID" value="NZ_CP013388.1"/>
</dbReference>
<organism evidence="2 3">
    <name type="scientific">Burkholderia mayonis</name>
    <dbReference type="NCBI Taxonomy" id="1385591"/>
    <lineage>
        <taxon>Bacteria</taxon>
        <taxon>Pseudomonadati</taxon>
        <taxon>Pseudomonadota</taxon>
        <taxon>Betaproteobacteria</taxon>
        <taxon>Burkholderiales</taxon>
        <taxon>Burkholderiaceae</taxon>
        <taxon>Burkholderia</taxon>
        <taxon>pseudomallei group</taxon>
    </lineage>
</organism>
<dbReference type="Proteomes" id="UP000067711">
    <property type="component" value="Chromosome 2"/>
</dbReference>
<reference evidence="2 3" key="1">
    <citation type="submission" date="2015-12" db="EMBL/GenBank/DDBJ databases">
        <title>Diversity of Burkholderia near neighbor genomes.</title>
        <authorList>
            <person name="Sahl J."/>
            <person name="Wagner D."/>
            <person name="Keim P."/>
        </authorList>
    </citation>
    <scope>NUCLEOTIDE SEQUENCE [LARGE SCALE GENOMIC DNA]</scope>
    <source>
        <strain evidence="2 3">BDU8</strain>
    </source>
</reference>
<evidence type="ECO:0000313" key="3">
    <source>
        <dbReference type="Proteomes" id="UP000067711"/>
    </source>
</evidence>
<dbReference type="InterPro" id="IPR051043">
    <property type="entry name" value="Sulfatase_Mod_Factor_Kinase"/>
</dbReference>
<accession>A0A1B4FU45</accession>
<dbReference type="AlphaFoldDB" id="A0A1B4FU45"/>